<dbReference type="PANTHER" id="PTHR37984:SF5">
    <property type="entry name" value="PROTEIN NYNRIN-LIKE"/>
    <property type="match status" value="1"/>
</dbReference>
<feature type="coiled-coil region" evidence="7">
    <location>
        <begin position="132"/>
        <end position="166"/>
    </location>
</feature>
<organism evidence="10 11">
    <name type="scientific">Chara braunii</name>
    <name type="common">Braun's stonewort</name>
    <dbReference type="NCBI Taxonomy" id="69332"/>
    <lineage>
        <taxon>Eukaryota</taxon>
        <taxon>Viridiplantae</taxon>
        <taxon>Streptophyta</taxon>
        <taxon>Charophyceae</taxon>
        <taxon>Charales</taxon>
        <taxon>Characeae</taxon>
        <taxon>Chara</taxon>
    </lineage>
</organism>
<keyword evidence="11" id="KW-1185">Reference proteome</keyword>
<evidence type="ECO:0000313" key="10">
    <source>
        <dbReference type="EMBL" id="GBG74454.1"/>
    </source>
</evidence>
<proteinExistence type="predicted"/>
<dbReference type="Pfam" id="PF17917">
    <property type="entry name" value="RT_RNaseH"/>
    <property type="match status" value="1"/>
</dbReference>
<evidence type="ECO:0000256" key="8">
    <source>
        <dbReference type="SAM" id="MobiDB-lite"/>
    </source>
</evidence>
<keyword evidence="1" id="KW-0808">Transferase</keyword>
<dbReference type="EMBL" id="BFEA01000203">
    <property type="protein sequence ID" value="GBG74454.1"/>
    <property type="molecule type" value="Genomic_DNA"/>
</dbReference>
<dbReference type="CDD" id="cd09274">
    <property type="entry name" value="RNase_HI_RT_Ty3"/>
    <property type="match status" value="1"/>
</dbReference>
<evidence type="ECO:0000256" key="2">
    <source>
        <dbReference type="ARBA" id="ARBA00022695"/>
    </source>
</evidence>
<dbReference type="Gene3D" id="3.30.70.270">
    <property type="match status" value="1"/>
</dbReference>
<dbReference type="InterPro" id="IPR050951">
    <property type="entry name" value="Retrovirus_Pol_polyprotein"/>
</dbReference>
<keyword evidence="7" id="KW-0175">Coiled coil</keyword>
<protein>
    <recommendedName>
        <fullName evidence="9">Reverse transcriptase RNase H-like domain-containing protein</fullName>
    </recommendedName>
</protein>
<evidence type="ECO:0000256" key="3">
    <source>
        <dbReference type="ARBA" id="ARBA00022722"/>
    </source>
</evidence>
<evidence type="ECO:0000256" key="4">
    <source>
        <dbReference type="ARBA" id="ARBA00022759"/>
    </source>
</evidence>
<evidence type="ECO:0000256" key="5">
    <source>
        <dbReference type="ARBA" id="ARBA00022801"/>
    </source>
</evidence>
<dbReference type="InterPro" id="IPR043502">
    <property type="entry name" value="DNA/RNA_pol_sf"/>
</dbReference>
<evidence type="ECO:0000256" key="7">
    <source>
        <dbReference type="SAM" id="Coils"/>
    </source>
</evidence>
<evidence type="ECO:0000256" key="6">
    <source>
        <dbReference type="ARBA" id="ARBA00022918"/>
    </source>
</evidence>
<sequence>MVALVRDNKERKELLKQAKLKAIVEEQAAKMKELEEEMEKKKKAAEEEAASEAKEQRKRREVKGESSGTANEDAAMEKRISEWIANLSLGEDEEAEFYVPHDERDALASELAAMEDPLERREREEEKKLEWKLRMKREKKSRRDEVNRLTEEVAKMRDCRQEVQAQPDISAKMDKVLGYLEVLSAAWMEEHQAIGVRMTLQEHQGHLRQVLEKLRETNFKINAKSLGHVLDGDGIKPEDSKIAAIRDWPMPRTLTELQSFLGLANYYRKFVRNFSTIAAPLRRLLKKEAIWQWDRDCTSALKKLKRALIEYPVLKVADPSLPFVVTTDASRYGIGVVFQQDDGNGYRLVEFMSPRMLSEIVATSTYERELYALRQALAHWKHYLLGRHFKVYLDHETLRWLKTQAKMTPKLTRWAVEIDQYDFELKPVKEKYDVVADALIQQADEALLVFLERLQQYSETTAAELRKWEEEEAARQHEIQHQLAEAEAARLQAAAEAATAARLQQQQVEASQNQARYQATMDLDRDEATYAMLLRRQHFQETEEQEEPTEEERDKEGTTVLMETLLYTCNWQQRELLAMRQVLIRHETTLKAMDKRIATLQTENSTLHAANSQQQTLNHQLQADVSMGLAQLSAAASTVSAAVDCSPTLVVQAKQLEERINHLLASLGNISKFAGASTVSSCRRSATTLTNDRPLPPRNGRCRTSSSTTITRLIRCNGG</sequence>
<keyword evidence="5" id="KW-0378">Hydrolase</keyword>
<dbReference type="FunFam" id="3.30.70.270:FF:000026">
    <property type="entry name" value="Transposon Ty3-G Gag-Pol polyprotein"/>
    <property type="match status" value="1"/>
</dbReference>
<dbReference type="InterPro" id="IPR041373">
    <property type="entry name" value="RT_RNaseH"/>
</dbReference>
<feature type="region of interest" description="Disordered" evidence="8">
    <location>
        <begin position="33"/>
        <end position="75"/>
    </location>
</feature>
<keyword evidence="2" id="KW-0548">Nucleotidyltransferase</keyword>
<evidence type="ECO:0000259" key="9">
    <source>
        <dbReference type="Pfam" id="PF17917"/>
    </source>
</evidence>
<gene>
    <name evidence="10" type="ORF">CBR_g18865</name>
</gene>
<evidence type="ECO:0000313" key="11">
    <source>
        <dbReference type="Proteomes" id="UP000265515"/>
    </source>
</evidence>
<comment type="caution">
    <text evidence="10">The sequence shown here is derived from an EMBL/GenBank/DDBJ whole genome shotgun (WGS) entry which is preliminary data.</text>
</comment>
<feature type="domain" description="Reverse transcriptase RNase H-like" evidence="9">
    <location>
        <begin position="318"/>
        <end position="421"/>
    </location>
</feature>
<dbReference type="OrthoDB" id="101730at2759"/>
<dbReference type="GO" id="GO:0016787">
    <property type="term" value="F:hydrolase activity"/>
    <property type="evidence" value="ECO:0007669"/>
    <property type="project" value="UniProtKB-KW"/>
</dbReference>
<accession>A0A388KWM0</accession>
<feature type="coiled-coil region" evidence="7">
    <location>
        <begin position="451"/>
        <end position="506"/>
    </location>
</feature>
<feature type="compositionally biased region" description="Basic and acidic residues" evidence="8">
    <location>
        <begin position="33"/>
        <end position="55"/>
    </location>
</feature>
<dbReference type="Proteomes" id="UP000265515">
    <property type="component" value="Unassembled WGS sequence"/>
</dbReference>
<keyword evidence="3" id="KW-0540">Nuclease</keyword>
<dbReference type="GO" id="GO:0003964">
    <property type="term" value="F:RNA-directed DNA polymerase activity"/>
    <property type="evidence" value="ECO:0007669"/>
    <property type="project" value="UniProtKB-KW"/>
</dbReference>
<evidence type="ECO:0000256" key="1">
    <source>
        <dbReference type="ARBA" id="ARBA00022679"/>
    </source>
</evidence>
<dbReference type="Gramene" id="GBG74454">
    <property type="protein sequence ID" value="GBG74454"/>
    <property type="gene ID" value="CBR_g18865"/>
</dbReference>
<dbReference type="PANTHER" id="PTHR37984">
    <property type="entry name" value="PROTEIN CBG26694"/>
    <property type="match status" value="1"/>
</dbReference>
<keyword evidence="6" id="KW-0695">RNA-directed DNA polymerase</keyword>
<reference evidence="10 11" key="1">
    <citation type="journal article" date="2018" name="Cell">
        <title>The Chara Genome: Secondary Complexity and Implications for Plant Terrestrialization.</title>
        <authorList>
            <person name="Nishiyama T."/>
            <person name="Sakayama H."/>
            <person name="Vries J.D."/>
            <person name="Buschmann H."/>
            <person name="Saint-Marcoux D."/>
            <person name="Ullrich K.K."/>
            <person name="Haas F.B."/>
            <person name="Vanderstraeten L."/>
            <person name="Becker D."/>
            <person name="Lang D."/>
            <person name="Vosolsobe S."/>
            <person name="Rombauts S."/>
            <person name="Wilhelmsson P.K.I."/>
            <person name="Janitza P."/>
            <person name="Kern R."/>
            <person name="Heyl A."/>
            <person name="Rumpler F."/>
            <person name="Villalobos L.I.A.C."/>
            <person name="Clay J.M."/>
            <person name="Skokan R."/>
            <person name="Toyoda A."/>
            <person name="Suzuki Y."/>
            <person name="Kagoshima H."/>
            <person name="Schijlen E."/>
            <person name="Tajeshwar N."/>
            <person name="Catarino B."/>
            <person name="Hetherington A.J."/>
            <person name="Saltykova A."/>
            <person name="Bonnot C."/>
            <person name="Breuninger H."/>
            <person name="Symeonidi A."/>
            <person name="Radhakrishnan G.V."/>
            <person name="Van Nieuwerburgh F."/>
            <person name="Deforce D."/>
            <person name="Chang C."/>
            <person name="Karol K.G."/>
            <person name="Hedrich R."/>
            <person name="Ulvskov P."/>
            <person name="Glockner G."/>
            <person name="Delwiche C.F."/>
            <person name="Petrasek J."/>
            <person name="Van de Peer Y."/>
            <person name="Friml J."/>
            <person name="Beilby M."/>
            <person name="Dolan L."/>
            <person name="Kohara Y."/>
            <person name="Sugano S."/>
            <person name="Fujiyama A."/>
            <person name="Delaux P.-M."/>
            <person name="Quint M."/>
            <person name="TheiBen G."/>
            <person name="Hagemann M."/>
            <person name="Harholt J."/>
            <person name="Dunand C."/>
            <person name="Zachgo S."/>
            <person name="Langdale J."/>
            <person name="Maumus F."/>
            <person name="Straeten D.V.D."/>
            <person name="Gould S.B."/>
            <person name="Rensing S.A."/>
        </authorList>
    </citation>
    <scope>NUCLEOTIDE SEQUENCE [LARGE SCALE GENOMIC DNA]</scope>
    <source>
        <strain evidence="10 11">S276</strain>
    </source>
</reference>
<dbReference type="AlphaFoldDB" id="A0A388KWM0"/>
<name>A0A388KWM0_CHABU</name>
<keyword evidence="4" id="KW-0255">Endonuclease</keyword>
<dbReference type="InterPro" id="IPR043128">
    <property type="entry name" value="Rev_trsase/Diguanyl_cyclase"/>
</dbReference>
<dbReference type="GO" id="GO:0004519">
    <property type="term" value="F:endonuclease activity"/>
    <property type="evidence" value="ECO:0007669"/>
    <property type="project" value="UniProtKB-KW"/>
</dbReference>
<dbReference type="SUPFAM" id="SSF56672">
    <property type="entry name" value="DNA/RNA polymerases"/>
    <property type="match status" value="1"/>
</dbReference>